<comment type="caution">
    <text evidence="1">The sequence shown here is derived from an EMBL/GenBank/DDBJ whole genome shotgun (WGS) entry which is preliminary data.</text>
</comment>
<dbReference type="Proteomes" id="UP001178354">
    <property type="component" value="Unassembled WGS sequence"/>
</dbReference>
<sequence length="285" mass="30998">MAVNLASYLTAGGETPRLWINFTDYTKKLLLGADENPWSNPAAYMSFYGQAHGLVKSQVAVLDVWDLFQHWMKEDPEAIPSMAGKRRVTVALKAMLEAYGPRELLAEVITAFSNNYGASTPLALVMPSPRSLLVKAHQAANGEVAEPDEMNIDTASMYMADFLRYFSETDLSGVLLVEDPELPPASGEELSWYQPIYNVAKHYRWSVGVYLPSPDVDYDVPADVAFAVAPAGSPTAAKVSGVDISEYLWGDQSGSLPATSGFYYLTIPAGTKPETVLDTLATLKG</sequence>
<evidence type="ECO:0000313" key="1">
    <source>
        <dbReference type="EMBL" id="MDP1519900.1"/>
    </source>
</evidence>
<name>A0AAW8AYN6_9GAMM</name>
<proteinExistence type="predicted"/>
<protein>
    <submittedName>
        <fullName evidence="1">Uncharacterized protein</fullName>
    </submittedName>
</protein>
<gene>
    <name evidence="1" type="ORF">Q8A57_02865</name>
</gene>
<dbReference type="AlphaFoldDB" id="A0AAW8AYN6"/>
<keyword evidence="2" id="KW-1185">Reference proteome</keyword>
<dbReference type="RefSeq" id="WP_305169413.1">
    <property type="nucleotide sequence ID" value="NZ_JAUUUU010000001.1"/>
</dbReference>
<organism evidence="1 2">
    <name type="scientific">Porticoccus litoralis</name>
    <dbReference type="NCBI Taxonomy" id="434086"/>
    <lineage>
        <taxon>Bacteria</taxon>
        <taxon>Pseudomonadati</taxon>
        <taxon>Pseudomonadota</taxon>
        <taxon>Gammaproteobacteria</taxon>
        <taxon>Cellvibrionales</taxon>
        <taxon>Porticoccaceae</taxon>
        <taxon>Porticoccus</taxon>
    </lineage>
</organism>
<reference evidence="1" key="1">
    <citation type="journal article" date="2010" name="Int. J. Syst. Evol. Microbiol.">
        <title>Porticoccus litoralis gen. nov., sp. nov., a gammaproteobacterium isolated from the Yellow Sea.</title>
        <authorList>
            <person name="Oh H.M."/>
            <person name="Kim H."/>
            <person name="Kim K.M."/>
            <person name="Min G.S."/>
            <person name="Cho J.C."/>
        </authorList>
    </citation>
    <scope>NUCLEOTIDE SEQUENCE</scope>
    <source>
        <strain evidence="1">DSM 25064</strain>
    </source>
</reference>
<reference evidence="1" key="2">
    <citation type="submission" date="2023-08" db="EMBL/GenBank/DDBJ databases">
        <authorList>
            <person name="Luo J."/>
        </authorList>
    </citation>
    <scope>NUCLEOTIDE SEQUENCE</scope>
    <source>
        <strain evidence="1">DSM 25064</strain>
    </source>
</reference>
<accession>A0AAW8AYN6</accession>
<evidence type="ECO:0000313" key="2">
    <source>
        <dbReference type="Proteomes" id="UP001178354"/>
    </source>
</evidence>
<dbReference type="EMBL" id="JAUUUU010000001">
    <property type="protein sequence ID" value="MDP1519900.1"/>
    <property type="molecule type" value="Genomic_DNA"/>
</dbReference>